<accession>A0A6C8H489</accession>
<evidence type="ECO:0000313" key="2">
    <source>
        <dbReference type="Proteomes" id="UP000003915"/>
    </source>
</evidence>
<name>A0A6C8H489_SALET</name>
<proteinExistence type="predicted"/>
<evidence type="ECO:0000313" key="1">
    <source>
        <dbReference type="EMBL" id="EHC93754.1"/>
    </source>
</evidence>
<gene>
    <name evidence="1" type="ORF">LTSEUGA_1507</name>
</gene>
<comment type="caution">
    <text evidence="1">The sequence shown here is derived from an EMBL/GenBank/DDBJ whole genome shotgun (WGS) entry which is preliminary data.</text>
</comment>
<dbReference type="Proteomes" id="UP000003915">
    <property type="component" value="Unassembled WGS sequence"/>
</dbReference>
<protein>
    <submittedName>
        <fullName evidence="1">Uncharacterized protein</fullName>
    </submittedName>
</protein>
<sequence>MAVMTTVASCVAAGRTFPAQMACLAANIPHMKKSKVNAA</sequence>
<dbReference type="EMBL" id="AFCV01000413">
    <property type="protein sequence ID" value="EHC93754.1"/>
    <property type="molecule type" value="Genomic_DNA"/>
</dbReference>
<organism evidence="1 2">
    <name type="scientific">Salmonella enterica subsp. enterica serovar Uganda str. R8-3404</name>
    <dbReference type="NCBI Taxonomy" id="913083"/>
    <lineage>
        <taxon>Bacteria</taxon>
        <taxon>Pseudomonadati</taxon>
        <taxon>Pseudomonadota</taxon>
        <taxon>Gammaproteobacteria</taxon>
        <taxon>Enterobacterales</taxon>
        <taxon>Enterobacteriaceae</taxon>
        <taxon>Salmonella</taxon>
    </lineage>
</organism>
<reference evidence="1 2" key="1">
    <citation type="journal article" date="2011" name="BMC Genomics">
        <title>Genome sequencing reveals diversification of virulence factor content and possible host adaptation in distinct subpopulations of Salmonella enterica.</title>
        <authorList>
            <person name="den Bakker H.C."/>
            <person name="Moreno Switt A.I."/>
            <person name="Govoni G."/>
            <person name="Cummings C.A."/>
            <person name="Ranieri M.L."/>
            <person name="Degoricija L."/>
            <person name="Hoelzer K."/>
            <person name="Rodriguez-Rivera L.D."/>
            <person name="Brown S."/>
            <person name="Bolchacova E."/>
            <person name="Furtado M.R."/>
            <person name="Wiedmann M."/>
        </authorList>
    </citation>
    <scope>NUCLEOTIDE SEQUENCE [LARGE SCALE GENOMIC DNA]</scope>
    <source>
        <strain evidence="1 2">R8-3404</strain>
    </source>
</reference>
<dbReference type="AlphaFoldDB" id="A0A6C8H489"/>